<feature type="domain" description="SPX" evidence="8">
    <location>
        <begin position="1"/>
        <end position="228"/>
    </location>
</feature>
<proteinExistence type="predicted"/>
<dbReference type="CDD" id="cd07751">
    <property type="entry name" value="PolyPPase_VTC4_like"/>
    <property type="match status" value="1"/>
</dbReference>
<dbReference type="Pfam" id="PF09359">
    <property type="entry name" value="VTC"/>
    <property type="match status" value="1"/>
</dbReference>
<gene>
    <name evidence="9" type="ORF">CWI39_0743p0010</name>
</gene>
<keyword evidence="2" id="KW-0926">Vacuole</keyword>
<dbReference type="InterPro" id="IPR004331">
    <property type="entry name" value="SPX_dom"/>
</dbReference>
<dbReference type="VEuPathDB" id="MicrosporidiaDB:CWI36_0330p0030"/>
<accession>A0A4Q9LAV2</accession>
<evidence type="ECO:0000256" key="7">
    <source>
        <dbReference type="SAM" id="Phobius"/>
    </source>
</evidence>
<keyword evidence="5 7" id="KW-0472">Membrane</keyword>
<dbReference type="InterPro" id="IPR051572">
    <property type="entry name" value="VTC_Complex_Subunit"/>
</dbReference>
<reference evidence="9 10" key="1">
    <citation type="submission" date="2017-12" db="EMBL/GenBank/DDBJ databases">
        <authorList>
            <person name="Pombert J.-F."/>
            <person name="Haag K.L."/>
            <person name="Ebert D."/>
        </authorList>
    </citation>
    <scope>NUCLEOTIDE SEQUENCE [LARGE SCALE GENOMIC DNA]</scope>
    <source>
        <strain evidence="9">IL-BN-2</strain>
    </source>
</reference>
<name>A0A4Q9LAV2_9MICR</name>
<evidence type="ECO:0000256" key="1">
    <source>
        <dbReference type="ARBA" id="ARBA00004128"/>
    </source>
</evidence>
<evidence type="ECO:0000256" key="5">
    <source>
        <dbReference type="ARBA" id="ARBA00023136"/>
    </source>
</evidence>
<feature type="compositionally biased region" description="Polar residues" evidence="6">
    <location>
        <begin position="123"/>
        <end position="133"/>
    </location>
</feature>
<dbReference type="GO" id="GO:0005774">
    <property type="term" value="C:vacuolar membrane"/>
    <property type="evidence" value="ECO:0007669"/>
    <property type="project" value="UniProtKB-SubCell"/>
</dbReference>
<dbReference type="EMBL" id="PIXR01000743">
    <property type="protein sequence ID" value="TBU04898.1"/>
    <property type="molecule type" value="Genomic_DNA"/>
</dbReference>
<dbReference type="InterPro" id="IPR018966">
    <property type="entry name" value="VTC_domain"/>
</dbReference>
<dbReference type="PANTHER" id="PTHR46140">
    <property type="entry name" value="VACUOLAR TRANSPORTER CHAPERONE 1-RELATED"/>
    <property type="match status" value="1"/>
</dbReference>
<evidence type="ECO:0000313" key="9">
    <source>
        <dbReference type="EMBL" id="TBU04898.1"/>
    </source>
</evidence>
<dbReference type="GO" id="GO:0006799">
    <property type="term" value="P:polyphosphate biosynthetic process"/>
    <property type="evidence" value="ECO:0007669"/>
    <property type="project" value="UniProtKB-ARBA"/>
</dbReference>
<feature type="transmembrane region" description="Helical" evidence="7">
    <location>
        <begin position="650"/>
        <end position="670"/>
    </location>
</feature>
<comment type="subcellular location">
    <subcellularLocation>
        <location evidence="1">Vacuole membrane</location>
        <topology evidence="1">Multi-pass membrane protein</topology>
    </subcellularLocation>
</comment>
<organism evidence="9 10">
    <name type="scientific">Hamiltosporidium magnivora</name>
    <dbReference type="NCBI Taxonomy" id="148818"/>
    <lineage>
        <taxon>Eukaryota</taxon>
        <taxon>Fungi</taxon>
        <taxon>Fungi incertae sedis</taxon>
        <taxon>Microsporidia</taxon>
        <taxon>Dubosqiidae</taxon>
        <taxon>Hamiltosporidium</taxon>
    </lineage>
</organism>
<dbReference type="PANTHER" id="PTHR46140:SF1">
    <property type="entry name" value="VACUOLAR TRANSPORTER CHAPERONE COMPLEX SUBUNIT 4-RELATED"/>
    <property type="match status" value="1"/>
</dbReference>
<evidence type="ECO:0000256" key="4">
    <source>
        <dbReference type="ARBA" id="ARBA00022989"/>
    </source>
</evidence>
<evidence type="ECO:0000313" key="10">
    <source>
        <dbReference type="Proteomes" id="UP000293045"/>
    </source>
</evidence>
<dbReference type="InterPro" id="IPR042267">
    <property type="entry name" value="VTC_sf"/>
</dbReference>
<evidence type="ECO:0000256" key="3">
    <source>
        <dbReference type="ARBA" id="ARBA00022692"/>
    </source>
</evidence>
<keyword evidence="3 7" id="KW-0812">Transmembrane</keyword>
<dbReference type="Pfam" id="PF03105">
    <property type="entry name" value="SPX"/>
    <property type="match status" value="1"/>
</dbReference>
<feature type="compositionally biased region" description="Basic and acidic residues" evidence="6">
    <location>
        <begin position="161"/>
        <end position="172"/>
    </location>
</feature>
<keyword evidence="4 7" id="KW-1133">Transmembrane helix</keyword>
<dbReference type="Pfam" id="PF02656">
    <property type="entry name" value="DUF202"/>
    <property type="match status" value="1"/>
</dbReference>
<evidence type="ECO:0000256" key="2">
    <source>
        <dbReference type="ARBA" id="ARBA00022554"/>
    </source>
</evidence>
<dbReference type="VEuPathDB" id="MicrosporidiaDB:CWI39_0743p0010"/>
<feature type="transmembrane region" description="Helical" evidence="7">
    <location>
        <begin position="690"/>
        <end position="710"/>
    </location>
</feature>
<feature type="region of interest" description="Disordered" evidence="6">
    <location>
        <begin position="123"/>
        <end position="172"/>
    </location>
</feature>
<feature type="transmembrane region" description="Helical" evidence="7">
    <location>
        <begin position="625"/>
        <end position="643"/>
    </location>
</feature>
<dbReference type="InterPro" id="IPR003807">
    <property type="entry name" value="DUF202"/>
</dbReference>
<dbReference type="Gene3D" id="3.20.100.30">
    <property type="entry name" value="VTC, catalytic tunnel domain"/>
    <property type="match status" value="1"/>
</dbReference>
<sequence>MKFEDFLEKNIHPEYKYYYIDYTGLRNRLKKEFNEEEENAFVGELEEEMNRVFNFINLKHDEFSKRISLINRDIKGTEIYSNSNVSSKSRNRTESSLHGIGCNISTGNGSSLVSRSKDSIRNSKCSVDSNTDMNSVSRNSISRTSGSINISSRSSVNTDCNSKESAPRINDSKSNESVNVTIKGEISKVQDEMKIFADYITINIVGFKKILKKHDKFTNYNILPFYMPKLKSKIRSMKNLDALLYKVSKTILSHSYVNLEKNSLSTSSFVRNTSKYWVHRDNILSLKCFVLRYLPIYVFSNENNEESPFASWNEKTHDRCISSVYFDNRWFSLYEGRLRKLPGAEAIRIRWYTSKIGKLVFIERKRHEDGWTGVQSKKERFKMPEKYVDDYINGHDVWKHCKSYNKDNKREALQLYKEIQEKIVKEKLRPVVRTFYKRTAFQLPNSAQVRISLDTELCMIRECTENDLKNDVRPLVWRRKDVGCEYPFTKLKKEDIVRFPYAILEIKLQSVDETKPDWVNELISSSLVEHVHKFSKFLHGAAVLFQNISDIPYWLPQMDVNICRKEFLVTPMNKEIVIDIPENDEIPLISDSSKAGLMTVDTRNKRIALPVRIEPKVFFANERTFLSWLHFSIFIGGIGTALMGLGDSKAVYSGIAFICVSVLFAIYALYLYFWRASMIRLRDPGPYDDLYGPFILVVVFLIAMVLSIFFKFPLLKH</sequence>
<feature type="compositionally biased region" description="Low complexity" evidence="6">
    <location>
        <begin position="134"/>
        <end position="158"/>
    </location>
</feature>
<dbReference type="Proteomes" id="UP000293045">
    <property type="component" value="Unassembled WGS sequence"/>
</dbReference>
<protein>
    <submittedName>
        <fullName evidence="9">Vacuolar transporter chaperone 4</fullName>
    </submittedName>
</protein>
<dbReference type="PROSITE" id="PS51382">
    <property type="entry name" value="SPX"/>
    <property type="match status" value="1"/>
</dbReference>
<comment type="caution">
    <text evidence="9">The sequence shown here is derived from an EMBL/GenBank/DDBJ whole genome shotgun (WGS) entry which is preliminary data.</text>
</comment>
<evidence type="ECO:0000256" key="6">
    <source>
        <dbReference type="SAM" id="MobiDB-lite"/>
    </source>
</evidence>
<dbReference type="AlphaFoldDB" id="A0A4Q9LAV2"/>
<evidence type="ECO:0000259" key="8">
    <source>
        <dbReference type="PROSITE" id="PS51382"/>
    </source>
</evidence>